<gene>
    <name evidence="2" type="ORF">GDO81_001994</name>
</gene>
<sequence length="95" mass="10909">MWCTCLVVKCIAVQMCLHISFFECVLFYIFMENMQVLIPLPVSLCISDKGCCAQMSWVFVPNLPAESCHAIYHAASRGTWFGEIYQKHLRADWSP</sequence>
<keyword evidence="3" id="KW-1185">Reference proteome</keyword>
<keyword evidence="1" id="KW-0472">Membrane</keyword>
<evidence type="ECO:0000313" key="2">
    <source>
        <dbReference type="EMBL" id="KAG8596621.1"/>
    </source>
</evidence>
<keyword evidence="1" id="KW-0812">Transmembrane</keyword>
<protein>
    <recommendedName>
        <fullName evidence="4">Secreted protein</fullName>
    </recommendedName>
</protein>
<proteinExistence type="predicted"/>
<dbReference type="EMBL" id="WNYA01000001">
    <property type="protein sequence ID" value="KAG8596621.1"/>
    <property type="molecule type" value="Genomic_DNA"/>
</dbReference>
<evidence type="ECO:0000256" key="1">
    <source>
        <dbReference type="SAM" id="Phobius"/>
    </source>
</evidence>
<name>A0AAV7DHF3_ENGPU</name>
<accession>A0AAV7DHF3</accession>
<keyword evidence="1" id="KW-1133">Transmembrane helix</keyword>
<reference evidence="2" key="1">
    <citation type="thesis" date="2020" institute="ProQuest LLC" country="789 East Eisenhower Parkway, Ann Arbor, MI, USA">
        <title>Comparative Genomics and Chromosome Evolution.</title>
        <authorList>
            <person name="Mudd A.B."/>
        </authorList>
    </citation>
    <scope>NUCLEOTIDE SEQUENCE</scope>
    <source>
        <strain evidence="2">237g6f4</strain>
        <tissue evidence="2">Blood</tissue>
    </source>
</reference>
<evidence type="ECO:0008006" key="4">
    <source>
        <dbReference type="Google" id="ProtNLM"/>
    </source>
</evidence>
<evidence type="ECO:0000313" key="3">
    <source>
        <dbReference type="Proteomes" id="UP000824782"/>
    </source>
</evidence>
<organism evidence="2 3">
    <name type="scientific">Engystomops pustulosus</name>
    <name type="common">Tungara frog</name>
    <name type="synonym">Physalaemus pustulosus</name>
    <dbReference type="NCBI Taxonomy" id="76066"/>
    <lineage>
        <taxon>Eukaryota</taxon>
        <taxon>Metazoa</taxon>
        <taxon>Chordata</taxon>
        <taxon>Craniata</taxon>
        <taxon>Vertebrata</taxon>
        <taxon>Euteleostomi</taxon>
        <taxon>Amphibia</taxon>
        <taxon>Batrachia</taxon>
        <taxon>Anura</taxon>
        <taxon>Neobatrachia</taxon>
        <taxon>Hyloidea</taxon>
        <taxon>Leptodactylidae</taxon>
        <taxon>Leiuperinae</taxon>
        <taxon>Engystomops</taxon>
    </lineage>
</organism>
<dbReference type="AlphaFoldDB" id="A0AAV7DHF3"/>
<feature type="transmembrane region" description="Helical" evidence="1">
    <location>
        <begin position="6"/>
        <end position="30"/>
    </location>
</feature>
<dbReference type="Proteomes" id="UP000824782">
    <property type="component" value="Unassembled WGS sequence"/>
</dbReference>
<comment type="caution">
    <text evidence="2">The sequence shown here is derived from an EMBL/GenBank/DDBJ whole genome shotgun (WGS) entry which is preliminary data.</text>
</comment>